<reference evidence="3" key="1">
    <citation type="submission" date="2016-11" db="UniProtKB">
        <authorList>
            <consortium name="WormBaseParasite"/>
        </authorList>
    </citation>
    <scope>IDENTIFICATION</scope>
</reference>
<evidence type="ECO:0000256" key="1">
    <source>
        <dbReference type="SAM" id="MobiDB-lite"/>
    </source>
</evidence>
<dbReference type="AlphaFoldDB" id="A0A1I8AS99"/>
<feature type="region of interest" description="Disordered" evidence="1">
    <location>
        <begin position="1"/>
        <end position="20"/>
    </location>
</feature>
<organism evidence="2 3">
    <name type="scientific">Steinernema glaseri</name>
    <dbReference type="NCBI Taxonomy" id="37863"/>
    <lineage>
        <taxon>Eukaryota</taxon>
        <taxon>Metazoa</taxon>
        <taxon>Ecdysozoa</taxon>
        <taxon>Nematoda</taxon>
        <taxon>Chromadorea</taxon>
        <taxon>Rhabditida</taxon>
        <taxon>Tylenchina</taxon>
        <taxon>Panagrolaimomorpha</taxon>
        <taxon>Strongyloidoidea</taxon>
        <taxon>Steinernematidae</taxon>
        <taxon>Steinernema</taxon>
    </lineage>
</organism>
<keyword evidence="2" id="KW-1185">Reference proteome</keyword>
<accession>A0A1I8AS99</accession>
<name>A0A1I8AS99_9BILA</name>
<protein>
    <submittedName>
        <fullName evidence="3">Transcriptional regulator</fullName>
    </submittedName>
</protein>
<dbReference type="WBParaSite" id="L893_g8697.t1">
    <property type="protein sequence ID" value="L893_g8697.t1"/>
    <property type="gene ID" value="L893_g8697"/>
</dbReference>
<evidence type="ECO:0000313" key="3">
    <source>
        <dbReference type="WBParaSite" id="L893_g8697.t1"/>
    </source>
</evidence>
<sequence length="20" mass="2131">MSPEDNGQSTLHCDVAKADI</sequence>
<dbReference type="Proteomes" id="UP000095287">
    <property type="component" value="Unplaced"/>
</dbReference>
<proteinExistence type="predicted"/>
<evidence type="ECO:0000313" key="2">
    <source>
        <dbReference type="Proteomes" id="UP000095287"/>
    </source>
</evidence>
<feature type="compositionally biased region" description="Polar residues" evidence="1">
    <location>
        <begin position="1"/>
        <end position="11"/>
    </location>
</feature>